<evidence type="ECO:0000256" key="1">
    <source>
        <dbReference type="ARBA" id="ARBA00004141"/>
    </source>
</evidence>
<feature type="region of interest" description="Disordered" evidence="5">
    <location>
        <begin position="362"/>
        <end position="399"/>
    </location>
</feature>
<evidence type="ECO:0000256" key="4">
    <source>
        <dbReference type="ARBA" id="ARBA00023136"/>
    </source>
</evidence>
<keyword evidence="4 6" id="KW-0472">Membrane</keyword>
<dbReference type="OrthoDB" id="5348404at2759"/>
<evidence type="ECO:0000256" key="6">
    <source>
        <dbReference type="SAM" id="Phobius"/>
    </source>
</evidence>
<dbReference type="Pfam" id="PF03619">
    <property type="entry name" value="Solute_trans_a"/>
    <property type="match status" value="1"/>
</dbReference>
<evidence type="ECO:0000313" key="8">
    <source>
        <dbReference type="Proteomes" id="UP000799772"/>
    </source>
</evidence>
<dbReference type="Proteomes" id="UP000799772">
    <property type="component" value="Unassembled WGS sequence"/>
</dbReference>
<protein>
    <submittedName>
        <fullName evidence="7">DUF300-domain-containing protein</fullName>
    </submittedName>
</protein>
<dbReference type="InterPro" id="IPR005178">
    <property type="entry name" value="Ostalpha/TMEM184C"/>
</dbReference>
<evidence type="ECO:0000256" key="2">
    <source>
        <dbReference type="ARBA" id="ARBA00022692"/>
    </source>
</evidence>
<keyword evidence="3 6" id="KW-1133">Transmembrane helix</keyword>
<gene>
    <name evidence="7" type="ORF">NA57DRAFT_57610</name>
</gene>
<accession>A0A9P4M4N5</accession>
<dbReference type="SMART" id="SM01417">
    <property type="entry name" value="Solute_trans_a"/>
    <property type="match status" value="1"/>
</dbReference>
<feature type="transmembrane region" description="Helical" evidence="6">
    <location>
        <begin position="249"/>
        <end position="268"/>
    </location>
</feature>
<comment type="caution">
    <text evidence="7">The sequence shown here is derived from an EMBL/GenBank/DDBJ whole genome shotgun (WGS) entry which is preliminary data.</text>
</comment>
<evidence type="ECO:0000256" key="3">
    <source>
        <dbReference type="ARBA" id="ARBA00022989"/>
    </source>
</evidence>
<feature type="compositionally biased region" description="Polar residues" evidence="5">
    <location>
        <begin position="362"/>
        <end position="371"/>
    </location>
</feature>
<keyword evidence="2 6" id="KW-0812">Transmembrane</keyword>
<comment type="subcellular location">
    <subcellularLocation>
        <location evidence="1">Membrane</location>
        <topology evidence="1">Multi-pass membrane protein</topology>
    </subcellularLocation>
</comment>
<dbReference type="AlphaFoldDB" id="A0A9P4M4N5"/>
<feature type="transmembrane region" description="Helical" evidence="6">
    <location>
        <begin position="48"/>
        <end position="72"/>
    </location>
</feature>
<feature type="transmembrane region" description="Helical" evidence="6">
    <location>
        <begin position="330"/>
        <end position="351"/>
    </location>
</feature>
<organism evidence="7 8">
    <name type="scientific">Rhizodiscina lignyota</name>
    <dbReference type="NCBI Taxonomy" id="1504668"/>
    <lineage>
        <taxon>Eukaryota</taxon>
        <taxon>Fungi</taxon>
        <taxon>Dikarya</taxon>
        <taxon>Ascomycota</taxon>
        <taxon>Pezizomycotina</taxon>
        <taxon>Dothideomycetes</taxon>
        <taxon>Pleosporomycetidae</taxon>
        <taxon>Aulographales</taxon>
        <taxon>Rhizodiscinaceae</taxon>
        <taxon>Rhizodiscina</taxon>
    </lineage>
</organism>
<feature type="transmembrane region" description="Helical" evidence="6">
    <location>
        <begin position="117"/>
        <end position="134"/>
    </location>
</feature>
<feature type="transmembrane region" description="Helical" evidence="6">
    <location>
        <begin position="208"/>
        <end position="228"/>
    </location>
</feature>
<sequence length="399" mass="45668">MAPPFTSVRALFLRDTVDEGNGQSTTCARPVAGQEGEVLNIGITTHRLLEYISGISLGLTLIVTLFLITRHLSRYTVPPEQRQIVRIVFVPTFFAIIGFFSVMFYNVSIYIRPIPEVYEAFCIPAILLLYIHYVCPDEGQLTRYDFFHNLELQDRKGRSQSGGSLTWFKRTWICVFQYPLAKTISAIIEIATQGAGVFCINSLSPHYAHLWCQIIDIVSIVLAVPRVIRFERRMKSQMDPKHKAFQKLLAFKGFVILQFIQLIIFGLLNGKVFSPTAYVTYDDIYYGIPNTLTCLEGVIFSFLFLWAFNTSVYHPEYQNTQGRRMPFWRAIFNAMNFTDIVKGVTFMFALITEGQFLPGSQNTYRSTTSRGSAEYPLTNVQRPRKPSDNSSDSERQWAH</sequence>
<evidence type="ECO:0000313" key="7">
    <source>
        <dbReference type="EMBL" id="KAF2097000.1"/>
    </source>
</evidence>
<dbReference type="GO" id="GO:0016020">
    <property type="term" value="C:membrane"/>
    <property type="evidence" value="ECO:0007669"/>
    <property type="project" value="UniProtKB-SubCell"/>
</dbReference>
<name>A0A9P4M4N5_9PEZI</name>
<dbReference type="PANTHER" id="PTHR23423">
    <property type="entry name" value="ORGANIC SOLUTE TRANSPORTER-RELATED"/>
    <property type="match status" value="1"/>
</dbReference>
<feature type="transmembrane region" description="Helical" evidence="6">
    <location>
        <begin position="84"/>
        <end position="105"/>
    </location>
</feature>
<dbReference type="EMBL" id="ML978128">
    <property type="protein sequence ID" value="KAF2097000.1"/>
    <property type="molecule type" value="Genomic_DNA"/>
</dbReference>
<keyword evidence="8" id="KW-1185">Reference proteome</keyword>
<evidence type="ECO:0000256" key="5">
    <source>
        <dbReference type="SAM" id="MobiDB-lite"/>
    </source>
</evidence>
<proteinExistence type="predicted"/>
<feature type="transmembrane region" description="Helical" evidence="6">
    <location>
        <begin position="288"/>
        <end position="309"/>
    </location>
</feature>
<reference evidence="7" key="1">
    <citation type="journal article" date="2020" name="Stud. Mycol.">
        <title>101 Dothideomycetes genomes: a test case for predicting lifestyles and emergence of pathogens.</title>
        <authorList>
            <person name="Haridas S."/>
            <person name="Albert R."/>
            <person name="Binder M."/>
            <person name="Bloem J."/>
            <person name="Labutti K."/>
            <person name="Salamov A."/>
            <person name="Andreopoulos B."/>
            <person name="Baker S."/>
            <person name="Barry K."/>
            <person name="Bills G."/>
            <person name="Bluhm B."/>
            <person name="Cannon C."/>
            <person name="Castanera R."/>
            <person name="Culley D."/>
            <person name="Daum C."/>
            <person name="Ezra D."/>
            <person name="Gonzalez J."/>
            <person name="Henrissat B."/>
            <person name="Kuo A."/>
            <person name="Liang C."/>
            <person name="Lipzen A."/>
            <person name="Lutzoni F."/>
            <person name="Magnuson J."/>
            <person name="Mondo S."/>
            <person name="Nolan M."/>
            <person name="Ohm R."/>
            <person name="Pangilinan J."/>
            <person name="Park H.-J."/>
            <person name="Ramirez L."/>
            <person name="Alfaro M."/>
            <person name="Sun H."/>
            <person name="Tritt A."/>
            <person name="Yoshinaga Y."/>
            <person name="Zwiers L.-H."/>
            <person name="Turgeon B."/>
            <person name="Goodwin S."/>
            <person name="Spatafora J."/>
            <person name="Crous P."/>
            <person name="Grigoriev I."/>
        </authorList>
    </citation>
    <scope>NUCLEOTIDE SEQUENCE</scope>
    <source>
        <strain evidence="7">CBS 133067</strain>
    </source>
</reference>